<sequence>MLQGQRIDYDEEYEQDDVHNHSEDPLASAMLLLAKAITQNFSNPTNNRLRASSNTRNQAVVQGDRVNIQSRNSGNTSTGQCYNCGGKGHYARKLSQTRVRDSKISWSKILLANRMKRCILTDEQNDFSLRMLQG</sequence>
<dbReference type="Pfam" id="PF00098">
    <property type="entry name" value="zf-CCHC"/>
    <property type="match status" value="1"/>
</dbReference>
<dbReference type="Gene3D" id="4.10.60.10">
    <property type="entry name" value="Zinc finger, CCHC-type"/>
    <property type="match status" value="1"/>
</dbReference>
<dbReference type="Proteomes" id="UP001151760">
    <property type="component" value="Unassembled WGS sequence"/>
</dbReference>
<dbReference type="InterPro" id="IPR036875">
    <property type="entry name" value="Znf_CCHC_sf"/>
</dbReference>
<evidence type="ECO:0000313" key="3">
    <source>
        <dbReference type="Proteomes" id="UP001151760"/>
    </source>
</evidence>
<proteinExistence type="predicted"/>
<accession>A0ABQ5CSG0</accession>
<protein>
    <submittedName>
        <fullName evidence="2">Retrovirus-related pol polyprotein from transposon TNT 1-94</fullName>
    </submittedName>
</protein>
<reference evidence="2" key="2">
    <citation type="submission" date="2022-01" db="EMBL/GenBank/DDBJ databases">
        <authorList>
            <person name="Yamashiro T."/>
            <person name="Shiraishi A."/>
            <person name="Satake H."/>
            <person name="Nakayama K."/>
        </authorList>
    </citation>
    <scope>NUCLEOTIDE SEQUENCE</scope>
</reference>
<feature type="domain" description="CCHC-type" evidence="1">
    <location>
        <begin position="80"/>
        <end position="92"/>
    </location>
</feature>
<reference evidence="2" key="1">
    <citation type="journal article" date="2022" name="Int. J. Mol. Sci.">
        <title>Draft Genome of Tanacetum Coccineum: Genomic Comparison of Closely Related Tanacetum-Family Plants.</title>
        <authorList>
            <person name="Yamashiro T."/>
            <person name="Shiraishi A."/>
            <person name="Nakayama K."/>
            <person name="Satake H."/>
        </authorList>
    </citation>
    <scope>NUCLEOTIDE SEQUENCE</scope>
</reference>
<dbReference type="InterPro" id="IPR001878">
    <property type="entry name" value="Znf_CCHC"/>
</dbReference>
<dbReference type="SUPFAM" id="SSF57756">
    <property type="entry name" value="Retrovirus zinc finger-like domains"/>
    <property type="match status" value="1"/>
</dbReference>
<evidence type="ECO:0000313" key="2">
    <source>
        <dbReference type="EMBL" id="GJT30011.1"/>
    </source>
</evidence>
<name>A0ABQ5CSG0_9ASTR</name>
<gene>
    <name evidence="2" type="ORF">Tco_0910286</name>
</gene>
<evidence type="ECO:0000259" key="1">
    <source>
        <dbReference type="Pfam" id="PF00098"/>
    </source>
</evidence>
<organism evidence="2 3">
    <name type="scientific">Tanacetum coccineum</name>
    <dbReference type="NCBI Taxonomy" id="301880"/>
    <lineage>
        <taxon>Eukaryota</taxon>
        <taxon>Viridiplantae</taxon>
        <taxon>Streptophyta</taxon>
        <taxon>Embryophyta</taxon>
        <taxon>Tracheophyta</taxon>
        <taxon>Spermatophyta</taxon>
        <taxon>Magnoliopsida</taxon>
        <taxon>eudicotyledons</taxon>
        <taxon>Gunneridae</taxon>
        <taxon>Pentapetalae</taxon>
        <taxon>asterids</taxon>
        <taxon>campanulids</taxon>
        <taxon>Asterales</taxon>
        <taxon>Asteraceae</taxon>
        <taxon>Asteroideae</taxon>
        <taxon>Anthemideae</taxon>
        <taxon>Anthemidinae</taxon>
        <taxon>Tanacetum</taxon>
    </lineage>
</organism>
<keyword evidence="3" id="KW-1185">Reference proteome</keyword>
<dbReference type="EMBL" id="BQNB010014589">
    <property type="protein sequence ID" value="GJT30011.1"/>
    <property type="molecule type" value="Genomic_DNA"/>
</dbReference>
<comment type="caution">
    <text evidence="2">The sequence shown here is derived from an EMBL/GenBank/DDBJ whole genome shotgun (WGS) entry which is preliminary data.</text>
</comment>